<dbReference type="KEGG" id="tta:Theth_0010"/>
<sequence length="55" mass="5929" precursor="true">MRKGSFVIAALLVLLISMIILSHVGQLVRMRTNGFSFPQKEIVINYAPSSGGGIP</sequence>
<dbReference type="HOGENOM" id="CLU_3029063_0_0_0"/>
<dbReference type="EMBL" id="CP002351">
    <property type="protein sequence ID" value="AEH50118.1"/>
    <property type="molecule type" value="Genomic_DNA"/>
</dbReference>
<accession>F7YTE0</accession>
<evidence type="ECO:0000313" key="1">
    <source>
        <dbReference type="EMBL" id="AEH50118.1"/>
    </source>
</evidence>
<evidence type="ECO:0000313" key="2">
    <source>
        <dbReference type="Proteomes" id="UP000006804"/>
    </source>
</evidence>
<reference evidence="1 2" key="1">
    <citation type="submission" date="2010-11" db="EMBL/GenBank/DDBJ databases">
        <title>The complete genome of Thermotoga thermarum DSM 5069.</title>
        <authorList>
            <consortium name="US DOE Joint Genome Institute (JGI-PGF)"/>
            <person name="Lucas S."/>
            <person name="Copeland A."/>
            <person name="Lapidus A."/>
            <person name="Bruce D."/>
            <person name="Goodwin L."/>
            <person name="Pitluck S."/>
            <person name="Kyrpides N."/>
            <person name="Mavromatis K."/>
            <person name="Ivanova N."/>
            <person name="Zeytun A."/>
            <person name="Brettin T."/>
            <person name="Detter J.C."/>
            <person name="Tapia R."/>
            <person name="Han C."/>
            <person name="Land M."/>
            <person name="Hauser L."/>
            <person name="Markowitz V."/>
            <person name="Cheng J.-F."/>
            <person name="Hugenholtz P."/>
            <person name="Woyke T."/>
            <person name="Wu D."/>
            <person name="Spring S."/>
            <person name="Schroeder M."/>
            <person name="Brambilla E."/>
            <person name="Klenk H.-P."/>
            <person name="Eisen J.A."/>
        </authorList>
    </citation>
    <scope>NUCLEOTIDE SEQUENCE [LARGE SCALE GENOMIC DNA]</scope>
    <source>
        <strain evidence="1 2">DSM 5069</strain>
    </source>
</reference>
<gene>
    <name evidence="1" type="ORF">Theth_0010</name>
</gene>
<protein>
    <submittedName>
        <fullName evidence="1">Uncharacterized protein</fullName>
    </submittedName>
</protein>
<dbReference type="AlphaFoldDB" id="F7YTE0"/>
<organism evidence="1 2">
    <name type="scientific">Pseudothermotoga thermarum DSM 5069</name>
    <dbReference type="NCBI Taxonomy" id="688269"/>
    <lineage>
        <taxon>Bacteria</taxon>
        <taxon>Thermotogati</taxon>
        <taxon>Thermotogota</taxon>
        <taxon>Thermotogae</taxon>
        <taxon>Thermotogales</taxon>
        <taxon>Thermotogaceae</taxon>
        <taxon>Pseudothermotoga</taxon>
    </lineage>
</organism>
<name>F7YTE0_9THEM</name>
<keyword evidence="2" id="KW-1185">Reference proteome</keyword>
<dbReference type="PATRIC" id="fig|688269.3.peg.10"/>
<proteinExistence type="predicted"/>
<dbReference type="Proteomes" id="UP000006804">
    <property type="component" value="Chromosome"/>
</dbReference>